<dbReference type="HOGENOM" id="CLU_534392_0_0_1"/>
<comment type="function">
    <text evidence="1 8">Required for growth under high-pressure and low-temperature conditions.</text>
</comment>
<evidence type="ECO:0000256" key="4">
    <source>
        <dbReference type="ARBA" id="ARBA00021353"/>
    </source>
</evidence>
<feature type="compositionally biased region" description="Acidic residues" evidence="9">
    <location>
        <begin position="491"/>
        <end position="500"/>
    </location>
</feature>
<feature type="compositionally biased region" description="Polar residues" evidence="9">
    <location>
        <begin position="422"/>
        <end position="441"/>
    </location>
</feature>
<comment type="subcellular location">
    <subcellularLocation>
        <location evidence="2 8">Membrane</location>
        <topology evidence="2 8">Multi-pass membrane protein</topology>
    </subcellularLocation>
</comment>
<evidence type="ECO:0000256" key="8">
    <source>
        <dbReference type="RuleBase" id="RU367100"/>
    </source>
</evidence>
<dbReference type="KEGG" id="tbl:TBLA_0B09270"/>
<keyword evidence="6 8" id="KW-1133">Transmembrane helix</keyword>
<keyword evidence="7 8" id="KW-0472">Membrane</keyword>
<dbReference type="InParanoid" id="I2H042"/>
<sequence>MIPLILYTDLRLILVWSWRGFLTFLYLLFIGFSIVLPIDSIVQATESSNDALNTFIVVGAIAFFLFFSIIILAGRAIYYRSCLKDIPRYYIPLTPNDLPHKPSRHLVLEKLEKSKKLSVIFKIPNLPVIHPGFEPPRRCDDPNYEKLFPEYLNYSVCIKNISDRLKYQGIFLNNVDPSVNLQDTISDLIRNKFILNSNDEVQIRNANDFIDLYEYLRYSGKEVERADFIKFVQLCIYFVDLTINKNDLLQRSTNNSDDLDDITTRNTVINQNPFSSELSFDINSFISEFNNPMFDLSTDLNTSRFNDDTNFNKPNIKSIDSHLGRSRSHTNSKNNHRGLHDSTLHLTSTINDADSESILILTSNSNSNGNSVYSSNPFNSNSSEQDIEEFRPGLLNRFPTQTSSQERVYQEDIFIQHPHSSHLAQQQYMPSQRQPLSSQQGGMEYPGNQMAQSHSVIPQGTDHSNSQTSLMEPPKIFLSSSRMPSLNIIDVVEDEEDSTDSDPISKIESY</sequence>
<evidence type="ECO:0000256" key="9">
    <source>
        <dbReference type="SAM" id="MobiDB-lite"/>
    </source>
</evidence>
<dbReference type="InterPro" id="IPR038869">
    <property type="entry name" value="DLT1"/>
</dbReference>
<feature type="transmembrane region" description="Helical" evidence="8">
    <location>
        <begin position="12"/>
        <end position="35"/>
    </location>
</feature>
<proteinExistence type="inferred from homology"/>
<dbReference type="PANTHER" id="PTHR40021">
    <property type="entry name" value="DEFECT AT LOW TEMPERATURE PROTEIN 1"/>
    <property type="match status" value="1"/>
</dbReference>
<name>I2H042_HENB6</name>
<keyword evidence="5 8" id="KW-0812">Transmembrane</keyword>
<dbReference type="GeneID" id="14494502"/>
<evidence type="ECO:0000256" key="2">
    <source>
        <dbReference type="ARBA" id="ARBA00004141"/>
    </source>
</evidence>
<keyword evidence="11" id="KW-1185">Reference proteome</keyword>
<dbReference type="Proteomes" id="UP000002866">
    <property type="component" value="Chromosome 2"/>
</dbReference>
<evidence type="ECO:0000256" key="7">
    <source>
        <dbReference type="ARBA" id="ARBA00023136"/>
    </source>
</evidence>
<gene>
    <name evidence="10" type="primary">TBLA0B09270</name>
    <name evidence="8" type="synonym">DLT1</name>
    <name evidence="10" type="ORF">TBLA_0B09270</name>
</gene>
<dbReference type="RefSeq" id="XP_004179263.1">
    <property type="nucleotide sequence ID" value="XM_004179215.1"/>
</dbReference>
<evidence type="ECO:0000256" key="6">
    <source>
        <dbReference type="ARBA" id="ARBA00022989"/>
    </source>
</evidence>
<organism evidence="10 11">
    <name type="scientific">Henningerozyma blattae (strain ATCC 34711 / CBS 6284 / DSM 70876 / NBRC 10599 / NRRL Y-10934 / UCD 77-7)</name>
    <name type="common">Yeast</name>
    <name type="synonym">Tetrapisispora blattae</name>
    <dbReference type="NCBI Taxonomy" id="1071380"/>
    <lineage>
        <taxon>Eukaryota</taxon>
        <taxon>Fungi</taxon>
        <taxon>Dikarya</taxon>
        <taxon>Ascomycota</taxon>
        <taxon>Saccharomycotina</taxon>
        <taxon>Saccharomycetes</taxon>
        <taxon>Saccharomycetales</taxon>
        <taxon>Saccharomycetaceae</taxon>
        <taxon>Henningerozyma</taxon>
    </lineage>
</organism>
<feature type="compositionally biased region" description="Basic residues" evidence="9">
    <location>
        <begin position="324"/>
        <end position="337"/>
    </location>
</feature>
<protein>
    <recommendedName>
        <fullName evidence="4 8">Defect at low temperature protein 1</fullName>
    </recommendedName>
</protein>
<feature type="transmembrane region" description="Helical" evidence="8">
    <location>
        <begin position="55"/>
        <end position="78"/>
    </location>
</feature>
<dbReference type="EMBL" id="HE806317">
    <property type="protein sequence ID" value="CCH59744.1"/>
    <property type="molecule type" value="Genomic_DNA"/>
</dbReference>
<accession>I2H042</accession>
<dbReference type="GO" id="GO:0016020">
    <property type="term" value="C:membrane"/>
    <property type="evidence" value="ECO:0007669"/>
    <property type="project" value="UniProtKB-SubCell"/>
</dbReference>
<evidence type="ECO:0000256" key="1">
    <source>
        <dbReference type="ARBA" id="ARBA00002489"/>
    </source>
</evidence>
<dbReference type="PANTHER" id="PTHR40021:SF1">
    <property type="entry name" value="DEFECT AT LOW TEMPERATURE PROTEIN 1"/>
    <property type="match status" value="1"/>
</dbReference>
<feature type="region of interest" description="Disordered" evidence="9">
    <location>
        <begin position="316"/>
        <end position="340"/>
    </location>
</feature>
<evidence type="ECO:0000256" key="5">
    <source>
        <dbReference type="ARBA" id="ARBA00022692"/>
    </source>
</evidence>
<dbReference type="STRING" id="1071380.I2H042"/>
<evidence type="ECO:0000256" key="3">
    <source>
        <dbReference type="ARBA" id="ARBA00005550"/>
    </source>
</evidence>
<dbReference type="AlphaFoldDB" id="I2H042"/>
<feature type="region of interest" description="Disordered" evidence="9">
    <location>
        <begin position="420"/>
        <end position="510"/>
    </location>
</feature>
<feature type="compositionally biased region" description="Polar residues" evidence="9">
    <location>
        <begin position="449"/>
        <end position="470"/>
    </location>
</feature>
<comment type="similarity">
    <text evidence="3 8">Belongs to the DLT1 family.</text>
</comment>
<reference evidence="10 11" key="1">
    <citation type="journal article" date="2011" name="Proc. Natl. Acad. Sci. U.S.A.">
        <title>Evolutionary erosion of yeast sex chromosomes by mating-type switching accidents.</title>
        <authorList>
            <person name="Gordon J.L."/>
            <person name="Armisen D."/>
            <person name="Proux-Wera E."/>
            <person name="Oheigeartaigh S.S."/>
            <person name="Byrne K.P."/>
            <person name="Wolfe K.H."/>
        </authorList>
    </citation>
    <scope>NUCLEOTIDE SEQUENCE [LARGE SCALE GENOMIC DNA]</scope>
    <source>
        <strain evidence="11">ATCC 34711 / CBS 6284 / DSM 70876 / NBRC 10599 / NRRL Y-10934 / UCD 77-7</strain>
    </source>
</reference>
<dbReference type="OrthoDB" id="4096362at2759"/>
<evidence type="ECO:0000313" key="11">
    <source>
        <dbReference type="Proteomes" id="UP000002866"/>
    </source>
</evidence>
<evidence type="ECO:0000313" key="10">
    <source>
        <dbReference type="EMBL" id="CCH59744.1"/>
    </source>
</evidence>
<dbReference type="eggNOG" id="ENOG502RAJJ">
    <property type="taxonomic scope" value="Eukaryota"/>
</dbReference>